<gene>
    <name evidence="1" type="ORF">APZ42_031160</name>
</gene>
<protein>
    <submittedName>
        <fullName evidence="1">Uncharacterized protein</fullName>
    </submittedName>
</protein>
<dbReference type="EMBL" id="LRGB01002890">
    <property type="protein sequence ID" value="KZS05621.1"/>
    <property type="molecule type" value="Genomic_DNA"/>
</dbReference>
<proteinExistence type="predicted"/>
<reference evidence="1 2" key="1">
    <citation type="submission" date="2016-03" db="EMBL/GenBank/DDBJ databases">
        <title>EvidentialGene: Evidence-directed Construction of Genes on Genomes.</title>
        <authorList>
            <person name="Gilbert D.G."/>
            <person name="Choi J.-H."/>
            <person name="Mockaitis K."/>
            <person name="Colbourne J."/>
            <person name="Pfrender M."/>
        </authorList>
    </citation>
    <scope>NUCLEOTIDE SEQUENCE [LARGE SCALE GENOMIC DNA]</scope>
    <source>
        <strain evidence="1 2">Xinb3</strain>
        <tissue evidence="1">Complete organism</tissue>
    </source>
</reference>
<dbReference type="AlphaFoldDB" id="A0A164N3R9"/>
<comment type="caution">
    <text evidence="1">The sequence shown here is derived from an EMBL/GenBank/DDBJ whole genome shotgun (WGS) entry which is preliminary data.</text>
</comment>
<organism evidence="1 2">
    <name type="scientific">Daphnia magna</name>
    <dbReference type="NCBI Taxonomy" id="35525"/>
    <lineage>
        <taxon>Eukaryota</taxon>
        <taxon>Metazoa</taxon>
        <taxon>Ecdysozoa</taxon>
        <taxon>Arthropoda</taxon>
        <taxon>Crustacea</taxon>
        <taxon>Branchiopoda</taxon>
        <taxon>Diplostraca</taxon>
        <taxon>Cladocera</taxon>
        <taxon>Anomopoda</taxon>
        <taxon>Daphniidae</taxon>
        <taxon>Daphnia</taxon>
    </lineage>
</organism>
<keyword evidence="2" id="KW-1185">Reference proteome</keyword>
<name>A0A164N3R9_9CRUS</name>
<evidence type="ECO:0000313" key="1">
    <source>
        <dbReference type="EMBL" id="KZS05621.1"/>
    </source>
</evidence>
<evidence type="ECO:0000313" key="2">
    <source>
        <dbReference type="Proteomes" id="UP000076858"/>
    </source>
</evidence>
<dbReference type="Proteomes" id="UP000076858">
    <property type="component" value="Unassembled WGS sequence"/>
</dbReference>
<accession>A0A164N3R9</accession>
<sequence length="65" mass="7445">MEAAGNLLNAWSHVQGPAVVRGVESKRLTQFTRLNNVQQNEAKLRARKQEIKESILAYYYDVLDL</sequence>